<accession>A0A9P7GM80</accession>
<dbReference type="PANTHER" id="PTHR38926:SF5">
    <property type="entry name" value="F-BOX AND LEUCINE-RICH REPEAT PROTEIN 6"/>
    <property type="match status" value="1"/>
</dbReference>
<keyword evidence="2" id="KW-1185">Reference proteome</keyword>
<dbReference type="PANTHER" id="PTHR38926">
    <property type="entry name" value="F-BOX DOMAIN CONTAINING PROTEIN, EXPRESSED"/>
    <property type="match status" value="1"/>
</dbReference>
<reference evidence="1" key="2">
    <citation type="submission" date="2021-10" db="EMBL/GenBank/DDBJ databases">
        <title>Phylogenomics reveals ancestral predisposition of the termite-cultivated fungus Termitomyces towards a domesticated lifestyle.</title>
        <authorList>
            <person name="Auxier B."/>
            <person name="Grum-Grzhimaylo A."/>
            <person name="Cardenas M.E."/>
            <person name="Lodge J.D."/>
            <person name="Laessoe T."/>
            <person name="Pedersen O."/>
            <person name="Smith M.E."/>
            <person name="Kuyper T.W."/>
            <person name="Franco-Molano E.A."/>
            <person name="Baroni T.J."/>
            <person name="Aanen D.K."/>
        </authorList>
    </citation>
    <scope>NUCLEOTIDE SEQUENCE</scope>
    <source>
        <strain evidence="1">D49</strain>
    </source>
</reference>
<dbReference type="Gene3D" id="1.20.1280.50">
    <property type="match status" value="1"/>
</dbReference>
<protein>
    <recommendedName>
        <fullName evidence="3">F-box domain-containing protein</fullName>
    </recommendedName>
</protein>
<dbReference type="EMBL" id="JABCKI010000653">
    <property type="protein sequence ID" value="KAG5649885.1"/>
    <property type="molecule type" value="Genomic_DNA"/>
</dbReference>
<dbReference type="InterPro" id="IPR032675">
    <property type="entry name" value="LRR_dom_sf"/>
</dbReference>
<evidence type="ECO:0000313" key="1">
    <source>
        <dbReference type="EMBL" id="KAG5649885.1"/>
    </source>
</evidence>
<reference evidence="1" key="1">
    <citation type="submission" date="2021-02" db="EMBL/GenBank/DDBJ databases">
        <authorList>
            <person name="Nieuwenhuis M."/>
            <person name="Van De Peppel L.J.J."/>
        </authorList>
    </citation>
    <scope>NUCLEOTIDE SEQUENCE</scope>
    <source>
        <strain evidence="1">D49</strain>
    </source>
</reference>
<dbReference type="AlphaFoldDB" id="A0A9P7GM80"/>
<dbReference type="OrthoDB" id="2269034at2759"/>
<evidence type="ECO:0008006" key="3">
    <source>
        <dbReference type="Google" id="ProtNLM"/>
    </source>
</evidence>
<sequence length="508" mass="58148">MMGLQNTKIRIKDEIEKCKSFLAPVRLLPSEILIEIFLHLYTIARDPEEGLRPHQPSISVSQVCSTWRKASLMCPELWSVIKFSVRMHDYFPTRRMAEFITQWYSRAEGRPLSFSLSHPWCSLDIIQDLRSILWALLPFLDRIYHLCLDMDYWDRITSFLSQGNASMRALQKLEIYKNFKNSNVQLFRVTPALRDATLGISSDIIALPAHFEFPWANLTRLDLFEPITDRAFYHIIKQCSSLVRASFSVDLDLYSELSFPGELPDRFFFPKLEALQLQFCGYEREPSVAEITIASLSFPAMKQFQLSAIDSAMVVPLYTVASMLNIQNNRSATLITCLVLTNIVIDHYNFATMLGACLALEKLAVESNWDSKYDTLIALLGDAQISSPPAPSLPNLTSFALVANDKIMDALLRKLSSLVHAWSSNPARRRPLETISVYYHDTDGFYDPQWAFSKLRKLIGLSRTDDEVETIAESGIVLKTHMISKILNDHFPPRETLDLALELDWFRV</sequence>
<dbReference type="Gene3D" id="3.80.10.10">
    <property type="entry name" value="Ribonuclease Inhibitor"/>
    <property type="match status" value="1"/>
</dbReference>
<organism evidence="1 2">
    <name type="scientific">Sphagnurus paluster</name>
    <dbReference type="NCBI Taxonomy" id="117069"/>
    <lineage>
        <taxon>Eukaryota</taxon>
        <taxon>Fungi</taxon>
        <taxon>Dikarya</taxon>
        <taxon>Basidiomycota</taxon>
        <taxon>Agaricomycotina</taxon>
        <taxon>Agaricomycetes</taxon>
        <taxon>Agaricomycetidae</taxon>
        <taxon>Agaricales</taxon>
        <taxon>Tricholomatineae</taxon>
        <taxon>Lyophyllaceae</taxon>
        <taxon>Sphagnurus</taxon>
    </lineage>
</organism>
<proteinExistence type="predicted"/>
<dbReference type="SUPFAM" id="SSF52047">
    <property type="entry name" value="RNI-like"/>
    <property type="match status" value="1"/>
</dbReference>
<name>A0A9P7GM80_9AGAR</name>
<comment type="caution">
    <text evidence="1">The sequence shown here is derived from an EMBL/GenBank/DDBJ whole genome shotgun (WGS) entry which is preliminary data.</text>
</comment>
<dbReference type="Proteomes" id="UP000717328">
    <property type="component" value="Unassembled WGS sequence"/>
</dbReference>
<gene>
    <name evidence="1" type="ORF">H0H81_001641</name>
</gene>
<evidence type="ECO:0000313" key="2">
    <source>
        <dbReference type="Proteomes" id="UP000717328"/>
    </source>
</evidence>